<evidence type="ECO:0000256" key="5">
    <source>
        <dbReference type="ARBA" id="ARBA00022737"/>
    </source>
</evidence>
<feature type="transmembrane region" description="Helical" evidence="11">
    <location>
        <begin position="366"/>
        <end position="391"/>
    </location>
</feature>
<reference evidence="13" key="1">
    <citation type="submission" date="2023-01" db="EMBL/GenBank/DDBJ databases">
        <title>Genome assembly of the deep-sea coral Lophelia pertusa.</title>
        <authorList>
            <person name="Herrera S."/>
            <person name="Cordes E."/>
        </authorList>
    </citation>
    <scope>NUCLEOTIDE SEQUENCE</scope>
    <source>
        <strain evidence="13">USNM1676648</strain>
        <tissue evidence="13">Polyp</tissue>
    </source>
</reference>
<keyword evidence="14" id="KW-1185">Reference proteome</keyword>
<dbReference type="PROSITE" id="PS51450">
    <property type="entry name" value="LRR"/>
    <property type="match status" value="5"/>
</dbReference>
<keyword evidence="2" id="KW-1003">Cell membrane</keyword>
<dbReference type="PANTHER" id="PTHR24372">
    <property type="entry name" value="GLYCOPROTEIN HORMONE RECEPTOR"/>
    <property type="match status" value="1"/>
</dbReference>
<dbReference type="Gene3D" id="3.80.10.10">
    <property type="entry name" value="Ribonuclease Inhibitor"/>
    <property type="match status" value="2"/>
</dbReference>
<dbReference type="GO" id="GO:0008528">
    <property type="term" value="F:G protein-coupled peptide receptor activity"/>
    <property type="evidence" value="ECO:0007669"/>
    <property type="project" value="TreeGrafter"/>
</dbReference>
<evidence type="ECO:0000256" key="4">
    <source>
        <dbReference type="ARBA" id="ARBA00022692"/>
    </source>
</evidence>
<evidence type="ECO:0000256" key="1">
    <source>
        <dbReference type="ARBA" id="ARBA00004651"/>
    </source>
</evidence>
<accession>A0A9X0A5V3</accession>
<dbReference type="AlphaFoldDB" id="A0A9X0A5V3"/>
<keyword evidence="6 11" id="KW-1133">Transmembrane helix</keyword>
<evidence type="ECO:0000256" key="7">
    <source>
        <dbReference type="ARBA" id="ARBA00023040"/>
    </source>
</evidence>
<keyword evidence="7" id="KW-0297">G-protein coupled receptor</keyword>
<keyword evidence="10" id="KW-0807">Transducer</keyword>
<dbReference type="GO" id="GO:0009755">
    <property type="term" value="P:hormone-mediated signaling pathway"/>
    <property type="evidence" value="ECO:0007669"/>
    <property type="project" value="TreeGrafter"/>
</dbReference>
<proteinExistence type="predicted"/>
<evidence type="ECO:0000256" key="2">
    <source>
        <dbReference type="ARBA" id="ARBA00022475"/>
    </source>
</evidence>
<dbReference type="EMBL" id="MU825397">
    <property type="protein sequence ID" value="KAJ7393961.1"/>
    <property type="molecule type" value="Genomic_DNA"/>
</dbReference>
<dbReference type="SMART" id="SM00365">
    <property type="entry name" value="LRR_SD22"/>
    <property type="match status" value="6"/>
</dbReference>
<feature type="transmembrane region" description="Helical" evidence="11">
    <location>
        <begin position="320"/>
        <end position="339"/>
    </location>
</feature>
<keyword evidence="8 11" id="KW-0472">Membrane</keyword>
<dbReference type="GO" id="GO:0007189">
    <property type="term" value="P:adenylate cyclase-activating G protein-coupled receptor signaling pathway"/>
    <property type="evidence" value="ECO:0007669"/>
    <property type="project" value="TreeGrafter"/>
</dbReference>
<dbReference type="PRINTS" id="PR00019">
    <property type="entry name" value="LEURICHRPT"/>
</dbReference>
<evidence type="ECO:0000259" key="12">
    <source>
        <dbReference type="PROSITE" id="PS50262"/>
    </source>
</evidence>
<dbReference type="FunFam" id="3.80.10.10:FF:001164">
    <property type="entry name" value="GH01279p"/>
    <property type="match status" value="1"/>
</dbReference>
<keyword evidence="5" id="KW-0677">Repeat</keyword>
<dbReference type="SMART" id="SM00369">
    <property type="entry name" value="LRR_TYP"/>
    <property type="match status" value="7"/>
</dbReference>
<feature type="transmembrane region" description="Helical" evidence="11">
    <location>
        <begin position="457"/>
        <end position="478"/>
    </location>
</feature>
<dbReference type="OrthoDB" id="6022531at2759"/>
<dbReference type="Gene3D" id="1.20.1070.10">
    <property type="entry name" value="Rhodopsin 7-helix transmembrane proteins"/>
    <property type="match status" value="1"/>
</dbReference>
<protein>
    <recommendedName>
        <fullName evidence="12">G-protein coupled receptors family 1 profile domain-containing protein</fullName>
    </recommendedName>
</protein>
<keyword evidence="9" id="KW-0675">Receptor</keyword>
<dbReference type="Pfam" id="PF00001">
    <property type="entry name" value="7tm_1"/>
    <property type="match status" value="1"/>
</dbReference>
<evidence type="ECO:0000256" key="3">
    <source>
        <dbReference type="ARBA" id="ARBA00022614"/>
    </source>
</evidence>
<dbReference type="InterPro" id="IPR017452">
    <property type="entry name" value="GPCR_Rhodpsn_7TM"/>
</dbReference>
<name>A0A9X0A5V3_9CNID</name>
<organism evidence="13 14">
    <name type="scientific">Desmophyllum pertusum</name>
    <dbReference type="NCBI Taxonomy" id="174260"/>
    <lineage>
        <taxon>Eukaryota</taxon>
        <taxon>Metazoa</taxon>
        <taxon>Cnidaria</taxon>
        <taxon>Anthozoa</taxon>
        <taxon>Hexacorallia</taxon>
        <taxon>Scleractinia</taxon>
        <taxon>Caryophylliina</taxon>
        <taxon>Caryophylliidae</taxon>
        <taxon>Desmophyllum</taxon>
    </lineage>
</organism>
<dbReference type="InterPro" id="IPR003591">
    <property type="entry name" value="Leu-rich_rpt_typical-subtyp"/>
</dbReference>
<evidence type="ECO:0000313" key="14">
    <source>
        <dbReference type="Proteomes" id="UP001163046"/>
    </source>
</evidence>
<dbReference type="Proteomes" id="UP001163046">
    <property type="component" value="Unassembled WGS sequence"/>
</dbReference>
<dbReference type="PROSITE" id="PS50262">
    <property type="entry name" value="G_PROTEIN_RECEP_F1_2"/>
    <property type="match status" value="1"/>
</dbReference>
<evidence type="ECO:0000313" key="13">
    <source>
        <dbReference type="EMBL" id="KAJ7393961.1"/>
    </source>
</evidence>
<evidence type="ECO:0000256" key="6">
    <source>
        <dbReference type="ARBA" id="ARBA00022989"/>
    </source>
</evidence>
<gene>
    <name evidence="13" type="ORF">OS493_003630</name>
</gene>
<dbReference type="InterPro" id="IPR001611">
    <property type="entry name" value="Leu-rich_rpt"/>
</dbReference>
<dbReference type="SUPFAM" id="SSF52058">
    <property type="entry name" value="L domain-like"/>
    <property type="match status" value="1"/>
</dbReference>
<feature type="domain" description="G-protein coupled receptors family 1 profile" evidence="12">
    <location>
        <begin position="376"/>
        <end position="476"/>
    </location>
</feature>
<comment type="caution">
    <text evidence="13">The sequence shown here is derived from an EMBL/GenBank/DDBJ whole genome shotgun (WGS) entry which is preliminary data.</text>
</comment>
<sequence length="554" mass="62764">MDRLLQNTMLVNLTKNALQGLKQLKFLEIIEQSKGRPFKILNGAFNDLSSLEYMTLRDNVNTYLASDVFKGLLSLRELILSRNYLSQISMEINNLEKLDLSNNQLSILDEKSFRGSGSSLKYLDLRGNKLKTISKDTFQTLSSLRELYLANNELSELPTGIFQDLTDLIKLDLSQNEISELPQFIFKELKSLKTLYLNNNKITDILPNAFAGLKNLENLYLQGNLLKDMPIETFKGLSRLRNLKLDSFSLCCYATLHLNLKCDYPKLEGGALSSCNRMIEAPGPRQSIWLLGILPCLVTWQWIAWRLIRRDDHPVQTCLLTNLAVSDFLMGIYLMIIAIKDQLWAGRSSVCLPLQLSPERLAGWEYSVGVFIGLNLAAFLFIIVAYIAIIVKVSRSQRRVKAHGESEVSSNSMKRESALARRVSAIILTDFSCWIPVIILSILSLTGQFHDEQGFVYVWFAVFVLPVNSSVNPVLYTFSTPKVRSVLKGWFYRLFRRCTCLSCKNRSASNNISGTGNDDITTQQETVDRNTIHMDVSVTQPPNDGLQQNRNIAN</sequence>
<comment type="subcellular location">
    <subcellularLocation>
        <location evidence="1">Cell membrane</location>
        <topology evidence="1">Multi-pass membrane protein</topology>
    </subcellularLocation>
</comment>
<feature type="transmembrane region" description="Helical" evidence="11">
    <location>
        <begin position="288"/>
        <end position="308"/>
    </location>
</feature>
<dbReference type="PRINTS" id="PR00237">
    <property type="entry name" value="GPCRRHODOPSN"/>
</dbReference>
<keyword evidence="4 11" id="KW-0812">Transmembrane</keyword>
<dbReference type="InterPro" id="IPR000276">
    <property type="entry name" value="GPCR_Rhodpsn"/>
</dbReference>
<evidence type="ECO:0000256" key="9">
    <source>
        <dbReference type="ARBA" id="ARBA00023170"/>
    </source>
</evidence>
<dbReference type="PANTHER" id="PTHR24372:SF77">
    <property type="entry name" value="G-PROTEIN COUPLED RECEPTORS FAMILY 1 PROFILE DOMAIN-CONTAINING PROTEIN"/>
    <property type="match status" value="1"/>
</dbReference>
<dbReference type="SUPFAM" id="SSF81321">
    <property type="entry name" value="Family A G protein-coupled receptor-like"/>
    <property type="match status" value="1"/>
</dbReference>
<evidence type="ECO:0000256" key="8">
    <source>
        <dbReference type="ARBA" id="ARBA00023136"/>
    </source>
</evidence>
<evidence type="ECO:0000256" key="11">
    <source>
        <dbReference type="SAM" id="Phobius"/>
    </source>
</evidence>
<evidence type="ECO:0000256" key="10">
    <source>
        <dbReference type="ARBA" id="ARBA00023224"/>
    </source>
</evidence>
<dbReference type="Pfam" id="PF13855">
    <property type="entry name" value="LRR_8"/>
    <property type="match status" value="3"/>
</dbReference>
<dbReference type="GO" id="GO:0005886">
    <property type="term" value="C:plasma membrane"/>
    <property type="evidence" value="ECO:0007669"/>
    <property type="project" value="UniProtKB-SubCell"/>
</dbReference>
<feature type="transmembrane region" description="Helical" evidence="11">
    <location>
        <begin position="423"/>
        <end position="445"/>
    </location>
</feature>
<keyword evidence="3" id="KW-0433">Leucine-rich repeat</keyword>
<dbReference type="InterPro" id="IPR032675">
    <property type="entry name" value="LRR_dom_sf"/>
</dbReference>